<comment type="caution">
    <text evidence="6">The sequence shown here is derived from an EMBL/GenBank/DDBJ whole genome shotgun (WGS) entry which is preliminary data.</text>
</comment>
<dbReference type="FunFam" id="1.20.960.30:FF:000001">
    <property type="entry name" value="F-box-like/WD repeat-containing protein TBL1XR1"/>
    <property type="match status" value="1"/>
</dbReference>
<dbReference type="SUPFAM" id="SSF50978">
    <property type="entry name" value="WD40 repeat-like"/>
    <property type="match status" value="1"/>
</dbReference>
<dbReference type="RefSeq" id="XP_068359550.1">
    <property type="nucleotide sequence ID" value="XM_068492605.1"/>
</dbReference>
<dbReference type="PROSITE" id="PS50294">
    <property type="entry name" value="WD_REPEATS_REGION"/>
    <property type="match status" value="3"/>
</dbReference>
<dbReference type="InterPro" id="IPR006594">
    <property type="entry name" value="LisH"/>
</dbReference>
<dbReference type="PANTHER" id="PTHR22846:SF2">
    <property type="entry name" value="F-BOX-LIKE_WD REPEAT-CONTAINING PROTEIN EBI"/>
    <property type="match status" value="1"/>
</dbReference>
<evidence type="ECO:0000256" key="2">
    <source>
        <dbReference type="ARBA" id="ARBA00022574"/>
    </source>
</evidence>
<dbReference type="GO" id="GO:0000118">
    <property type="term" value="C:histone deacetylase complex"/>
    <property type="evidence" value="ECO:0007669"/>
    <property type="project" value="TreeGrafter"/>
</dbReference>
<dbReference type="Gene3D" id="1.20.960.30">
    <property type="match status" value="1"/>
</dbReference>
<dbReference type="GeneID" id="94827309"/>
<sequence length="471" mass="50771">MSVSMDEINFLVWRYMQENGFPHAAFVFETESLADTTNITTAQIPPGALISLLQKSIVYLNLEKSIRMAKQDPDSTIASEIEKINQAFPNPSHENKLKEESFAGQVSKLTEANATFLRNNNCPTDNFEWSPDGRKLATLDSDNVLKIHTLKENGQFDTLIFPSIPPSSTPRSPTTLSWNSTSDLLAVASDVQANVVSLDGKIKFTVTGGVSSVKFSLSQSFLVTCSRQDYNIALWEIRDGQASQLESYTGSHGLVYDVCWRDDGVFATASHDKCVTTCSISGNRQVMHGHLAPVTSVAFNVHKSLLASGSDDGSIIIWKDGRNFKALKGHSAGITAIKWHPVMPNTLFSASLDGTVKMWDTLNGECAQTFAHHANGITSIDIHPSGRILATGGNDGIFAIWGISSNPASSSSSAAPLSTTDVNAFSDVQILAAFTNDANVIKLSFSPTGEFLAVSFEAPNVAVVSVGPFLI</sequence>
<dbReference type="InterPro" id="IPR036322">
    <property type="entry name" value="WD40_repeat_dom_sf"/>
</dbReference>
<protein>
    <submittedName>
        <fullName evidence="6">WD repeat protein</fullName>
    </submittedName>
</protein>
<dbReference type="InterPro" id="IPR020472">
    <property type="entry name" value="WD40_PAC1"/>
</dbReference>
<dbReference type="Pfam" id="PF08513">
    <property type="entry name" value="LisH"/>
    <property type="match status" value="1"/>
</dbReference>
<comment type="subcellular location">
    <subcellularLocation>
        <location evidence="1">Nucleus</location>
    </subcellularLocation>
</comment>
<dbReference type="PANTHER" id="PTHR22846">
    <property type="entry name" value="WD40 REPEAT PROTEIN"/>
    <property type="match status" value="1"/>
</dbReference>
<dbReference type="AlphaFoldDB" id="A0A1J4K9U4"/>
<feature type="repeat" description="WD" evidence="5">
    <location>
        <begin position="327"/>
        <end position="369"/>
    </location>
</feature>
<keyword evidence="7" id="KW-1185">Reference proteome</keyword>
<dbReference type="GO" id="GO:0006357">
    <property type="term" value="P:regulation of transcription by RNA polymerase II"/>
    <property type="evidence" value="ECO:0007669"/>
    <property type="project" value="TreeGrafter"/>
</dbReference>
<evidence type="ECO:0000256" key="4">
    <source>
        <dbReference type="ARBA" id="ARBA00023242"/>
    </source>
</evidence>
<dbReference type="CDD" id="cd00200">
    <property type="entry name" value="WD40"/>
    <property type="match status" value="1"/>
</dbReference>
<organism evidence="6 7">
    <name type="scientific">Tritrichomonas foetus</name>
    <dbReference type="NCBI Taxonomy" id="1144522"/>
    <lineage>
        <taxon>Eukaryota</taxon>
        <taxon>Metamonada</taxon>
        <taxon>Parabasalia</taxon>
        <taxon>Tritrichomonadida</taxon>
        <taxon>Tritrichomonadidae</taxon>
        <taxon>Tritrichomonas</taxon>
    </lineage>
</organism>
<proteinExistence type="predicted"/>
<keyword evidence="4" id="KW-0539">Nucleus</keyword>
<name>A0A1J4K9U4_9EUKA</name>
<dbReference type="Proteomes" id="UP000179807">
    <property type="component" value="Unassembled WGS sequence"/>
</dbReference>
<dbReference type="InterPro" id="IPR045183">
    <property type="entry name" value="Ebi-like"/>
</dbReference>
<gene>
    <name evidence="6" type="ORF">TRFO_05626</name>
</gene>
<dbReference type="Gene3D" id="2.130.10.10">
    <property type="entry name" value="YVTN repeat-like/Quinoprotein amine dehydrogenase"/>
    <property type="match status" value="1"/>
</dbReference>
<dbReference type="Pfam" id="PF00400">
    <property type="entry name" value="WD40"/>
    <property type="match status" value="4"/>
</dbReference>
<dbReference type="PRINTS" id="PR00320">
    <property type="entry name" value="GPROTEINBRPT"/>
</dbReference>
<evidence type="ECO:0000256" key="1">
    <source>
        <dbReference type="ARBA" id="ARBA00004123"/>
    </source>
</evidence>
<dbReference type="VEuPathDB" id="TrichDB:TRFO_05626"/>
<keyword evidence="3" id="KW-0677">Repeat</keyword>
<evidence type="ECO:0000256" key="5">
    <source>
        <dbReference type="PROSITE-ProRule" id="PRU00221"/>
    </source>
</evidence>
<dbReference type="InterPro" id="IPR015943">
    <property type="entry name" value="WD40/YVTN_repeat-like_dom_sf"/>
</dbReference>
<dbReference type="PROSITE" id="PS50082">
    <property type="entry name" value="WD_REPEATS_2"/>
    <property type="match status" value="3"/>
</dbReference>
<evidence type="ECO:0000313" key="6">
    <source>
        <dbReference type="EMBL" id="OHT06414.1"/>
    </source>
</evidence>
<dbReference type="OrthoDB" id="1367865at2759"/>
<keyword evidence="2 5" id="KW-0853">WD repeat</keyword>
<accession>A0A1J4K9U4</accession>
<evidence type="ECO:0000313" key="7">
    <source>
        <dbReference type="Proteomes" id="UP000179807"/>
    </source>
</evidence>
<feature type="repeat" description="WD" evidence="5">
    <location>
        <begin position="287"/>
        <end position="319"/>
    </location>
</feature>
<dbReference type="SMART" id="SM00320">
    <property type="entry name" value="WD40"/>
    <property type="match status" value="7"/>
</dbReference>
<dbReference type="GO" id="GO:0003714">
    <property type="term" value="F:transcription corepressor activity"/>
    <property type="evidence" value="ECO:0007669"/>
    <property type="project" value="InterPro"/>
</dbReference>
<dbReference type="PROSITE" id="PS50896">
    <property type="entry name" value="LISH"/>
    <property type="match status" value="1"/>
</dbReference>
<reference evidence="6" key="1">
    <citation type="submission" date="2016-10" db="EMBL/GenBank/DDBJ databases">
        <authorList>
            <person name="Benchimol M."/>
            <person name="Almeida L.G."/>
            <person name="Vasconcelos A.T."/>
            <person name="Perreira-Neves A."/>
            <person name="Rosa I.A."/>
            <person name="Tasca T."/>
            <person name="Bogo M.R."/>
            <person name="de Souza W."/>
        </authorList>
    </citation>
    <scope>NUCLEOTIDE SEQUENCE [LARGE SCALE GENOMIC DNA]</scope>
    <source>
        <strain evidence="6">K</strain>
    </source>
</reference>
<dbReference type="EMBL" id="MLAK01000727">
    <property type="protein sequence ID" value="OHT06414.1"/>
    <property type="molecule type" value="Genomic_DNA"/>
</dbReference>
<feature type="repeat" description="WD" evidence="5">
    <location>
        <begin position="370"/>
        <end position="411"/>
    </location>
</feature>
<dbReference type="InterPro" id="IPR001680">
    <property type="entry name" value="WD40_rpt"/>
</dbReference>
<evidence type="ECO:0000256" key="3">
    <source>
        <dbReference type="ARBA" id="ARBA00022737"/>
    </source>
</evidence>